<organism evidence="2 3">
    <name type="scientific">Riccia sorocarpa</name>
    <dbReference type="NCBI Taxonomy" id="122646"/>
    <lineage>
        <taxon>Eukaryota</taxon>
        <taxon>Viridiplantae</taxon>
        <taxon>Streptophyta</taxon>
        <taxon>Embryophyta</taxon>
        <taxon>Marchantiophyta</taxon>
        <taxon>Marchantiopsida</taxon>
        <taxon>Marchantiidae</taxon>
        <taxon>Marchantiales</taxon>
        <taxon>Ricciaceae</taxon>
        <taxon>Riccia</taxon>
    </lineage>
</organism>
<keyword evidence="3" id="KW-1185">Reference proteome</keyword>
<comment type="caution">
    <text evidence="2">The sequence shown here is derived from an EMBL/GenBank/DDBJ whole genome shotgun (WGS) entry which is preliminary data.</text>
</comment>
<name>A0ABD3IBT9_9MARC</name>
<accession>A0ABD3IBT9</accession>
<protein>
    <recommendedName>
        <fullName evidence="4">Trimethylguanosine synthase</fullName>
    </recommendedName>
</protein>
<feature type="region of interest" description="Disordered" evidence="1">
    <location>
        <begin position="142"/>
        <end position="183"/>
    </location>
</feature>
<gene>
    <name evidence="2" type="ORF">R1sor_019190</name>
</gene>
<evidence type="ECO:0000313" key="3">
    <source>
        <dbReference type="Proteomes" id="UP001633002"/>
    </source>
</evidence>
<evidence type="ECO:0008006" key="4">
    <source>
        <dbReference type="Google" id="ProtNLM"/>
    </source>
</evidence>
<dbReference type="Proteomes" id="UP001633002">
    <property type="component" value="Unassembled WGS sequence"/>
</dbReference>
<dbReference type="EMBL" id="JBJQOH010000001">
    <property type="protein sequence ID" value="KAL3701168.1"/>
    <property type="molecule type" value="Genomic_DNA"/>
</dbReference>
<proteinExistence type="predicted"/>
<feature type="compositionally biased region" description="Acidic residues" evidence="1">
    <location>
        <begin position="171"/>
        <end position="183"/>
    </location>
</feature>
<sequence length="183" mass="20181">MYFKQIASFVVHNEEVEFELTRNMKVFHSKVEVFCKIHHNFTISKMNIPAFDEENSGRDATMIVNYNSGVAKRIGDGGRSKCAGFVQTLLKNFTGHGDIVIDFAGGWGATLLAAHNCSRCCIAAETREEALRSMQQIVKLKSATKSAGTTSTDQTQATQATISRGKKPLTEEDDLGDNLLEDE</sequence>
<feature type="compositionally biased region" description="Low complexity" evidence="1">
    <location>
        <begin position="142"/>
        <end position="163"/>
    </location>
</feature>
<dbReference type="Gene3D" id="3.40.50.150">
    <property type="entry name" value="Vaccinia Virus protein VP39"/>
    <property type="match status" value="1"/>
</dbReference>
<dbReference type="InterPro" id="IPR029063">
    <property type="entry name" value="SAM-dependent_MTases_sf"/>
</dbReference>
<evidence type="ECO:0000313" key="2">
    <source>
        <dbReference type="EMBL" id="KAL3701168.1"/>
    </source>
</evidence>
<reference evidence="2 3" key="1">
    <citation type="submission" date="2024-09" db="EMBL/GenBank/DDBJ databases">
        <title>Chromosome-scale assembly of Riccia sorocarpa.</title>
        <authorList>
            <person name="Paukszto L."/>
        </authorList>
    </citation>
    <scope>NUCLEOTIDE SEQUENCE [LARGE SCALE GENOMIC DNA]</scope>
    <source>
        <strain evidence="2">LP-2024</strain>
        <tissue evidence="2">Aerial parts of the thallus</tissue>
    </source>
</reference>
<dbReference type="AlphaFoldDB" id="A0ABD3IBT9"/>
<dbReference type="SUPFAM" id="SSF53335">
    <property type="entry name" value="S-adenosyl-L-methionine-dependent methyltransferases"/>
    <property type="match status" value="1"/>
</dbReference>
<evidence type="ECO:0000256" key="1">
    <source>
        <dbReference type="SAM" id="MobiDB-lite"/>
    </source>
</evidence>